<dbReference type="EMBL" id="QMQV01000120">
    <property type="protein sequence ID" value="RLE47541.1"/>
    <property type="molecule type" value="Genomic_DNA"/>
</dbReference>
<keyword evidence="1" id="KW-0812">Transmembrane</keyword>
<dbReference type="Proteomes" id="UP000278475">
    <property type="component" value="Unassembled WGS sequence"/>
</dbReference>
<reference evidence="2 3" key="1">
    <citation type="submission" date="2018-06" db="EMBL/GenBank/DDBJ databases">
        <title>Extensive metabolic versatility and redundancy in microbially diverse, dynamic hydrothermal sediments.</title>
        <authorList>
            <person name="Dombrowski N."/>
            <person name="Teske A."/>
            <person name="Baker B.J."/>
        </authorList>
    </citation>
    <scope>NUCLEOTIDE SEQUENCE [LARGE SCALE GENOMIC DNA]</scope>
    <source>
        <strain evidence="2">B66_G16</strain>
    </source>
</reference>
<gene>
    <name evidence="2" type="ORF">DRJ31_08685</name>
</gene>
<keyword evidence="1" id="KW-1133">Transmembrane helix</keyword>
<feature type="transmembrane region" description="Helical" evidence="1">
    <location>
        <begin position="55"/>
        <end position="79"/>
    </location>
</feature>
<evidence type="ECO:0000256" key="1">
    <source>
        <dbReference type="SAM" id="Phobius"/>
    </source>
</evidence>
<dbReference type="AlphaFoldDB" id="A0A497EL54"/>
<evidence type="ECO:0000313" key="3">
    <source>
        <dbReference type="Proteomes" id="UP000278475"/>
    </source>
</evidence>
<name>A0A497EL54_9CREN</name>
<accession>A0A497EL54</accession>
<protein>
    <submittedName>
        <fullName evidence="2">Uncharacterized protein</fullName>
    </submittedName>
</protein>
<proteinExistence type="predicted"/>
<keyword evidence="1" id="KW-0472">Membrane</keyword>
<comment type="caution">
    <text evidence="2">The sequence shown here is derived from an EMBL/GenBank/DDBJ whole genome shotgun (WGS) entry which is preliminary data.</text>
</comment>
<sequence>MKAGALIMLPLFIMLTASLISIGSLSDSTQQYSLETGNYTVNQEEAGIETETFSFSYTALVVGILTAFVGITTVASVKVFGSGMGETGTKILFICGIGLAVWGVLSALSLDLFMSIPAFGLPIYFGLSLAYVMGIVLAVGGNG</sequence>
<organism evidence="2 3">
    <name type="scientific">Thermoproteota archaeon</name>
    <dbReference type="NCBI Taxonomy" id="2056631"/>
    <lineage>
        <taxon>Archaea</taxon>
        <taxon>Thermoproteota</taxon>
    </lineage>
</organism>
<feature type="transmembrane region" description="Helical" evidence="1">
    <location>
        <begin position="116"/>
        <end position="139"/>
    </location>
</feature>
<evidence type="ECO:0000313" key="2">
    <source>
        <dbReference type="EMBL" id="RLE47541.1"/>
    </source>
</evidence>
<feature type="transmembrane region" description="Helical" evidence="1">
    <location>
        <begin position="91"/>
        <end position="110"/>
    </location>
</feature>